<evidence type="ECO:0000259" key="6">
    <source>
        <dbReference type="PROSITE" id="PS50850"/>
    </source>
</evidence>
<feature type="transmembrane region" description="Helical" evidence="5">
    <location>
        <begin position="56"/>
        <end position="77"/>
    </location>
</feature>
<proteinExistence type="predicted"/>
<sequence length="467" mass="50092">MEPFKTIDSLKLNFNHIKIWYTAGMGFFTDAYDLFIIGAILDVFNAYKIPGFVLNPLYTGLLASSAIFTAIFGQLIFGALGDLLGRKKVYGVEASLLTAGAALSAISPNVLWLIIFRSVMGLGIGGDYPISATIMSEYANVKDRGKLVALVFANQGIGSLVAVAVGAISAFTLPPDIAWRVMALIGAIPAATVIYLRRKVPETPRYSALKGDTETLKKALGFVNGTKIDNGSESKNVKIKRMGLREFLSKYWLLLVGTAGSWFLLDIAFYGTGIYSGPIVSSILGKPSSLGTEIVYAGVPFMVGFFGYFTAVALMDKLGRKTIQTIGFIMMAAIYGLVGTLAISHGAKLIGFVIPATQAFALYALSYFFIDFGPNTTTFVIPSEVYPTSYRTTGHGISAAAGKTGAAITTFYFSVLLAQYGIKDILYMLGIISVIGAILTIIAVKEPKLKSLEEVSQDKVVLEEKNG</sequence>
<feature type="transmembrane region" description="Helical" evidence="5">
    <location>
        <begin position="400"/>
        <end position="419"/>
    </location>
</feature>
<dbReference type="EMBL" id="CP049074">
    <property type="protein sequence ID" value="QKQ99175.1"/>
    <property type="molecule type" value="Genomic_DNA"/>
</dbReference>
<dbReference type="Pfam" id="PF00083">
    <property type="entry name" value="Sugar_tr"/>
    <property type="match status" value="1"/>
</dbReference>
<dbReference type="PROSITE" id="PS50850">
    <property type="entry name" value="MFS"/>
    <property type="match status" value="1"/>
</dbReference>
<dbReference type="RefSeq" id="WP_174628818.1">
    <property type="nucleotide sequence ID" value="NZ_CP049074.1"/>
</dbReference>
<protein>
    <submittedName>
        <fullName evidence="7">MFS transporter</fullName>
    </submittedName>
</protein>
<feature type="transmembrane region" description="Helical" evidence="5">
    <location>
        <begin position="147"/>
        <end position="171"/>
    </location>
</feature>
<keyword evidence="3 5" id="KW-1133">Transmembrane helix</keyword>
<evidence type="ECO:0000256" key="3">
    <source>
        <dbReference type="ARBA" id="ARBA00022989"/>
    </source>
</evidence>
<dbReference type="GO" id="GO:0022857">
    <property type="term" value="F:transmembrane transporter activity"/>
    <property type="evidence" value="ECO:0007669"/>
    <property type="project" value="InterPro"/>
</dbReference>
<feature type="transmembrane region" description="Helical" evidence="5">
    <location>
        <begin position="425"/>
        <end position="444"/>
    </location>
</feature>
<feature type="transmembrane region" description="Helical" evidence="5">
    <location>
        <begin position="326"/>
        <end position="343"/>
    </location>
</feature>
<keyword evidence="8" id="KW-1185">Reference proteome</keyword>
<keyword evidence="4 5" id="KW-0472">Membrane</keyword>
<comment type="subcellular location">
    <subcellularLocation>
        <location evidence="1">Membrane</location>
        <topology evidence="1">Multi-pass membrane protein</topology>
    </subcellularLocation>
</comment>
<dbReference type="Gene3D" id="1.20.1250.20">
    <property type="entry name" value="MFS general substrate transporter like domains"/>
    <property type="match status" value="1"/>
</dbReference>
<feature type="transmembrane region" description="Helical" evidence="5">
    <location>
        <begin position="20"/>
        <end position="44"/>
    </location>
</feature>
<dbReference type="PROSITE" id="PS00217">
    <property type="entry name" value="SUGAR_TRANSPORT_2"/>
    <property type="match status" value="1"/>
</dbReference>
<dbReference type="InterPro" id="IPR005829">
    <property type="entry name" value="Sugar_transporter_CS"/>
</dbReference>
<dbReference type="Proteomes" id="UP000509301">
    <property type="component" value="Chromosome"/>
</dbReference>
<dbReference type="InterPro" id="IPR036259">
    <property type="entry name" value="MFS_trans_sf"/>
</dbReference>
<organism evidence="7 8">
    <name type="scientific">Metallosphaera tengchongensis</name>
    <dbReference type="NCBI Taxonomy" id="1532350"/>
    <lineage>
        <taxon>Archaea</taxon>
        <taxon>Thermoproteota</taxon>
        <taxon>Thermoprotei</taxon>
        <taxon>Sulfolobales</taxon>
        <taxon>Sulfolobaceae</taxon>
        <taxon>Metallosphaera</taxon>
    </lineage>
</organism>
<dbReference type="AlphaFoldDB" id="A0A6N0NR18"/>
<evidence type="ECO:0000256" key="5">
    <source>
        <dbReference type="SAM" id="Phobius"/>
    </source>
</evidence>
<feature type="domain" description="Major facilitator superfamily (MFS) profile" evidence="6">
    <location>
        <begin position="19"/>
        <end position="448"/>
    </location>
</feature>
<evidence type="ECO:0000256" key="2">
    <source>
        <dbReference type="ARBA" id="ARBA00022692"/>
    </source>
</evidence>
<dbReference type="KEGG" id="mten:GWK48_01100"/>
<dbReference type="InterPro" id="IPR005828">
    <property type="entry name" value="MFS_sugar_transport-like"/>
</dbReference>
<accession>A0A6N0NR18</accession>
<gene>
    <name evidence="7" type="ORF">GWK48_01100</name>
</gene>
<keyword evidence="2 5" id="KW-0812">Transmembrane</keyword>
<feature type="transmembrane region" description="Helical" evidence="5">
    <location>
        <begin position="251"/>
        <end position="274"/>
    </location>
</feature>
<dbReference type="CDD" id="cd17364">
    <property type="entry name" value="MFS_PhT"/>
    <property type="match status" value="1"/>
</dbReference>
<dbReference type="OrthoDB" id="117970at2157"/>
<feature type="transmembrane region" description="Helical" evidence="5">
    <location>
        <begin position="89"/>
        <end position="106"/>
    </location>
</feature>
<dbReference type="PROSITE" id="PS00216">
    <property type="entry name" value="SUGAR_TRANSPORT_1"/>
    <property type="match status" value="1"/>
</dbReference>
<dbReference type="GeneID" id="55640500"/>
<dbReference type="InterPro" id="IPR020846">
    <property type="entry name" value="MFS_dom"/>
</dbReference>
<feature type="transmembrane region" description="Helical" evidence="5">
    <location>
        <begin position="177"/>
        <end position="196"/>
    </location>
</feature>
<evidence type="ECO:0000256" key="1">
    <source>
        <dbReference type="ARBA" id="ARBA00004141"/>
    </source>
</evidence>
<dbReference type="GO" id="GO:0016020">
    <property type="term" value="C:membrane"/>
    <property type="evidence" value="ECO:0007669"/>
    <property type="project" value="UniProtKB-SubCell"/>
</dbReference>
<evidence type="ECO:0000256" key="4">
    <source>
        <dbReference type="ARBA" id="ARBA00023136"/>
    </source>
</evidence>
<evidence type="ECO:0000313" key="8">
    <source>
        <dbReference type="Proteomes" id="UP000509301"/>
    </source>
</evidence>
<name>A0A6N0NR18_9CREN</name>
<dbReference type="PANTHER" id="PTHR24064">
    <property type="entry name" value="SOLUTE CARRIER FAMILY 22 MEMBER"/>
    <property type="match status" value="1"/>
</dbReference>
<reference evidence="7 8" key="1">
    <citation type="submission" date="2020-02" db="EMBL/GenBank/DDBJ databases">
        <title>Comparative genome analysis reveals the metabolism and evolution of the thermophilic archaeal genus Metallosphaera.</title>
        <authorList>
            <person name="Jiang C."/>
        </authorList>
    </citation>
    <scope>NUCLEOTIDE SEQUENCE [LARGE SCALE GENOMIC DNA]</scope>
    <source>
        <strain evidence="7 8">Ric-A</strain>
    </source>
</reference>
<evidence type="ECO:0000313" key="7">
    <source>
        <dbReference type="EMBL" id="QKQ99175.1"/>
    </source>
</evidence>
<dbReference type="SUPFAM" id="SSF103473">
    <property type="entry name" value="MFS general substrate transporter"/>
    <property type="match status" value="1"/>
</dbReference>
<feature type="transmembrane region" description="Helical" evidence="5">
    <location>
        <begin position="294"/>
        <end position="314"/>
    </location>
</feature>